<dbReference type="SUPFAM" id="SSF82185">
    <property type="entry name" value="Histone H3 K4-specific methyltransferase SET7/9 N-terminal domain"/>
    <property type="match status" value="1"/>
</dbReference>
<gene>
    <name evidence="1" type="ORF">GSPATT00022857001</name>
</gene>
<dbReference type="InParanoid" id="A0E317"/>
<name>A0E317_PARTE</name>
<proteinExistence type="predicted"/>
<accession>A0E317</accession>
<dbReference type="PANTHER" id="PTHR33706:SF1">
    <property type="entry name" value="TPR REPEAT PROTEIN"/>
    <property type="match status" value="1"/>
</dbReference>
<dbReference type="Proteomes" id="UP000000600">
    <property type="component" value="Unassembled WGS sequence"/>
</dbReference>
<protein>
    <submittedName>
        <fullName evidence="1">Uncharacterized protein</fullName>
    </submittedName>
</protein>
<dbReference type="KEGG" id="ptm:GSPATT00022857001"/>
<evidence type="ECO:0000313" key="2">
    <source>
        <dbReference type="Proteomes" id="UP000000600"/>
    </source>
</evidence>
<keyword evidence="2" id="KW-1185">Reference proteome</keyword>
<dbReference type="PANTHER" id="PTHR33706">
    <property type="entry name" value="MORN VARIANT REPEAT PROTEIN"/>
    <property type="match status" value="1"/>
</dbReference>
<dbReference type="OrthoDB" id="310023at2759"/>
<dbReference type="GeneID" id="5042853"/>
<dbReference type="OMA" id="LKNGVWI"/>
<organism evidence="1 2">
    <name type="scientific">Paramecium tetraurelia</name>
    <dbReference type="NCBI Taxonomy" id="5888"/>
    <lineage>
        <taxon>Eukaryota</taxon>
        <taxon>Sar</taxon>
        <taxon>Alveolata</taxon>
        <taxon>Ciliophora</taxon>
        <taxon>Intramacronucleata</taxon>
        <taxon>Oligohymenophorea</taxon>
        <taxon>Peniculida</taxon>
        <taxon>Parameciidae</taxon>
        <taxon>Paramecium</taxon>
    </lineage>
</organism>
<reference evidence="1 2" key="1">
    <citation type="journal article" date="2006" name="Nature">
        <title>Global trends of whole-genome duplications revealed by the ciliate Paramecium tetraurelia.</title>
        <authorList>
            <consortium name="Genoscope"/>
            <person name="Aury J.-M."/>
            <person name="Jaillon O."/>
            <person name="Duret L."/>
            <person name="Noel B."/>
            <person name="Jubin C."/>
            <person name="Porcel B.M."/>
            <person name="Segurens B."/>
            <person name="Daubin V."/>
            <person name="Anthouard V."/>
            <person name="Aiach N."/>
            <person name="Arnaiz O."/>
            <person name="Billaut A."/>
            <person name="Beisson J."/>
            <person name="Blanc I."/>
            <person name="Bouhouche K."/>
            <person name="Camara F."/>
            <person name="Duharcourt S."/>
            <person name="Guigo R."/>
            <person name="Gogendeau D."/>
            <person name="Katinka M."/>
            <person name="Keller A.-M."/>
            <person name="Kissmehl R."/>
            <person name="Klotz C."/>
            <person name="Koll F."/>
            <person name="Le Moue A."/>
            <person name="Lepere C."/>
            <person name="Malinsky S."/>
            <person name="Nowacki M."/>
            <person name="Nowak J.K."/>
            <person name="Plattner H."/>
            <person name="Poulain J."/>
            <person name="Ruiz F."/>
            <person name="Serrano V."/>
            <person name="Zagulski M."/>
            <person name="Dessen P."/>
            <person name="Betermier M."/>
            <person name="Weissenbach J."/>
            <person name="Scarpelli C."/>
            <person name="Schachter V."/>
            <person name="Sperling L."/>
            <person name="Meyer E."/>
            <person name="Cohen J."/>
            <person name="Wincker P."/>
        </authorList>
    </citation>
    <scope>NUCLEOTIDE SEQUENCE [LARGE SCALE GENOMIC DNA]</scope>
    <source>
        <strain evidence="1 2">Stock d4-2</strain>
    </source>
</reference>
<dbReference type="AlphaFoldDB" id="A0E317"/>
<dbReference type="HOGENOM" id="CLU_367045_0_0_1"/>
<sequence length="776" mass="91733">MTNLEQIYHLQWQGVYNEEFKKIGEWRVLWKGAQLTDVGGSYKNGKKFGLWKELFKNYWDKGQVYEIGEYKNNQKIGVWKFKNRENLMYQNYQFQVVVENIMSMVKKLDFGLIQVMPFGILNKQRIRVNIKMAKNLVNGKSLKKQRMKTLNQQVGAHIIHQVRSMVSGRNRILILPSKFNIEQIRGDKVYYNGEYVNGLKIGRWNLNSRVEKGDEEMYQVLIFYFSAGGFYNEQGLKEGVWLELSHEYQKNGKIFHQGYYNNGKKINRWKTIFRNQSIGGGLYDKQELKVGLWAEPSDLFWKFFSFNSCFSKNQVMYHGEYVNGKKIGRWDISFKEEGEDRPEWMFRIPSYHNPYRGGGRYDEQGCKIGKWVDLIDNLNDNNQVTYSGEYKDGTKQGVWDLMDLNSLIGGGSFDEEGLKHGKWIDQSDNFGFIQRFNNQVTFEGSYSHGRRIDKWEWNNRIEKMQNETTIHLGMEDFMIKNVRRMVYGWNCVKILRSNIGNYSFSSFNQVFYEGGYKNGRKQGKWDIKFRYQFENDILLIGGGQYDQESKKNGQWVDLSENFSKDKKIFYNGNYQNSKKYGYWKIEYKNEKIGGGSYDELDLKNGVWIELNDEFNQYFLFLIICRACKILNSGEYINGKKIGRWNTQYKEWGQKNYEQIGGGCYNQQGLKVGKWIVLSENFKQDSKTMYEGEYENGKKKGKWLIKYRGRQSDHYQKIGSGQFDDQGLKNGQWIVLSDHFSEINQLFYLGLYLNGKKVGKWVDQIIEEKSTHKQIQQ</sequence>
<dbReference type="RefSeq" id="XP_001457081.1">
    <property type="nucleotide sequence ID" value="XM_001457044.2"/>
</dbReference>
<dbReference type="EMBL" id="CT868656">
    <property type="protein sequence ID" value="CAK89684.1"/>
    <property type="molecule type" value="Genomic_DNA"/>
</dbReference>
<evidence type="ECO:0000313" key="1">
    <source>
        <dbReference type="EMBL" id="CAK89684.1"/>
    </source>
</evidence>